<reference evidence="2" key="1">
    <citation type="journal article" date="2014" name="Science">
        <title>Ancient hybridizations among the ancestral genomes of bread wheat.</title>
        <authorList>
            <consortium name="International Wheat Genome Sequencing Consortium,"/>
            <person name="Marcussen T."/>
            <person name="Sandve S.R."/>
            <person name="Heier L."/>
            <person name="Spannagl M."/>
            <person name="Pfeifer M."/>
            <person name="Jakobsen K.S."/>
            <person name="Wulff B.B."/>
            <person name="Steuernagel B."/>
            <person name="Mayer K.F."/>
            <person name="Olsen O.A."/>
        </authorList>
    </citation>
    <scope>NUCLEOTIDE SEQUENCE [LARGE SCALE GENOMIC DNA]</scope>
    <source>
        <strain evidence="2">cv. AL8/78</strain>
    </source>
</reference>
<accession>A0A453DC94</accession>
<evidence type="ECO:0000313" key="1">
    <source>
        <dbReference type="EnsemblPlants" id="AET2Gv21188700.3"/>
    </source>
</evidence>
<dbReference type="AlphaFoldDB" id="A0A453DC94"/>
<evidence type="ECO:0000313" key="2">
    <source>
        <dbReference type="Proteomes" id="UP000015105"/>
    </source>
</evidence>
<dbReference type="Gramene" id="AET2Gv21188700.3">
    <property type="protein sequence ID" value="AET2Gv21188700.3"/>
    <property type="gene ID" value="AET2Gv21188700"/>
</dbReference>
<dbReference type="Proteomes" id="UP000015105">
    <property type="component" value="Chromosome 2D"/>
</dbReference>
<proteinExistence type="predicted"/>
<dbReference type="EnsemblPlants" id="AET2Gv21188700.3">
    <property type="protein sequence ID" value="AET2Gv21188700.3"/>
    <property type="gene ID" value="AET2Gv21188700"/>
</dbReference>
<reference evidence="1" key="3">
    <citation type="journal article" date="2017" name="Nature">
        <title>Genome sequence of the progenitor of the wheat D genome Aegilops tauschii.</title>
        <authorList>
            <person name="Luo M.C."/>
            <person name="Gu Y.Q."/>
            <person name="Puiu D."/>
            <person name="Wang H."/>
            <person name="Twardziok S.O."/>
            <person name="Deal K.R."/>
            <person name="Huo N."/>
            <person name="Zhu T."/>
            <person name="Wang L."/>
            <person name="Wang Y."/>
            <person name="McGuire P.E."/>
            <person name="Liu S."/>
            <person name="Long H."/>
            <person name="Ramasamy R.K."/>
            <person name="Rodriguez J.C."/>
            <person name="Van S.L."/>
            <person name="Yuan L."/>
            <person name="Wang Z."/>
            <person name="Xia Z."/>
            <person name="Xiao L."/>
            <person name="Anderson O.D."/>
            <person name="Ouyang S."/>
            <person name="Liang Y."/>
            <person name="Zimin A.V."/>
            <person name="Pertea G."/>
            <person name="Qi P."/>
            <person name="Bennetzen J.L."/>
            <person name="Dai X."/>
            <person name="Dawson M.W."/>
            <person name="Muller H.G."/>
            <person name="Kugler K."/>
            <person name="Rivarola-Duarte L."/>
            <person name="Spannagl M."/>
            <person name="Mayer K.F.X."/>
            <person name="Lu F.H."/>
            <person name="Bevan M.W."/>
            <person name="Leroy P."/>
            <person name="Li P."/>
            <person name="You F.M."/>
            <person name="Sun Q."/>
            <person name="Liu Z."/>
            <person name="Lyons E."/>
            <person name="Wicker T."/>
            <person name="Salzberg S.L."/>
            <person name="Devos K.M."/>
            <person name="Dvorak J."/>
        </authorList>
    </citation>
    <scope>NUCLEOTIDE SEQUENCE [LARGE SCALE GENOMIC DNA]</scope>
    <source>
        <strain evidence="1">cv. AL8/78</strain>
    </source>
</reference>
<organism evidence="1 2">
    <name type="scientific">Aegilops tauschii subsp. strangulata</name>
    <name type="common">Goatgrass</name>
    <dbReference type="NCBI Taxonomy" id="200361"/>
    <lineage>
        <taxon>Eukaryota</taxon>
        <taxon>Viridiplantae</taxon>
        <taxon>Streptophyta</taxon>
        <taxon>Embryophyta</taxon>
        <taxon>Tracheophyta</taxon>
        <taxon>Spermatophyta</taxon>
        <taxon>Magnoliopsida</taxon>
        <taxon>Liliopsida</taxon>
        <taxon>Poales</taxon>
        <taxon>Poaceae</taxon>
        <taxon>BOP clade</taxon>
        <taxon>Pooideae</taxon>
        <taxon>Triticodae</taxon>
        <taxon>Triticeae</taxon>
        <taxon>Triticinae</taxon>
        <taxon>Aegilops</taxon>
    </lineage>
</organism>
<name>A0A453DC94_AEGTS</name>
<reference evidence="1" key="4">
    <citation type="submission" date="2019-03" db="UniProtKB">
        <authorList>
            <consortium name="EnsemblPlants"/>
        </authorList>
    </citation>
    <scope>IDENTIFICATION</scope>
</reference>
<keyword evidence="2" id="KW-1185">Reference proteome</keyword>
<protein>
    <submittedName>
        <fullName evidence="1">Uncharacterized protein</fullName>
    </submittedName>
</protein>
<reference evidence="1" key="5">
    <citation type="journal article" date="2021" name="G3 (Bethesda)">
        <title>Aegilops tauschii genome assembly Aet v5.0 features greater sequence contiguity and improved annotation.</title>
        <authorList>
            <person name="Wang L."/>
            <person name="Zhu T."/>
            <person name="Rodriguez J.C."/>
            <person name="Deal K.R."/>
            <person name="Dubcovsky J."/>
            <person name="McGuire P.E."/>
            <person name="Lux T."/>
            <person name="Spannagl M."/>
            <person name="Mayer K.F.X."/>
            <person name="Baldrich P."/>
            <person name="Meyers B.C."/>
            <person name="Huo N."/>
            <person name="Gu Y.Q."/>
            <person name="Zhou H."/>
            <person name="Devos K.M."/>
            <person name="Bennetzen J.L."/>
            <person name="Unver T."/>
            <person name="Budak H."/>
            <person name="Gulick P.J."/>
            <person name="Galiba G."/>
            <person name="Kalapos B."/>
            <person name="Nelson D.R."/>
            <person name="Li P."/>
            <person name="You F.M."/>
            <person name="Luo M.C."/>
            <person name="Dvorak J."/>
        </authorList>
    </citation>
    <scope>NUCLEOTIDE SEQUENCE [LARGE SCALE GENOMIC DNA]</scope>
    <source>
        <strain evidence="1">cv. AL8/78</strain>
    </source>
</reference>
<dbReference type="InterPro" id="IPR036514">
    <property type="entry name" value="SGNH_hydro_sf"/>
</dbReference>
<reference evidence="2" key="2">
    <citation type="journal article" date="2017" name="Nat. Plants">
        <title>The Aegilops tauschii genome reveals multiple impacts of transposons.</title>
        <authorList>
            <person name="Zhao G."/>
            <person name="Zou C."/>
            <person name="Li K."/>
            <person name="Wang K."/>
            <person name="Li T."/>
            <person name="Gao L."/>
            <person name="Zhang X."/>
            <person name="Wang H."/>
            <person name="Yang Z."/>
            <person name="Liu X."/>
            <person name="Jiang W."/>
            <person name="Mao L."/>
            <person name="Kong X."/>
            <person name="Jiao Y."/>
            <person name="Jia J."/>
        </authorList>
    </citation>
    <scope>NUCLEOTIDE SEQUENCE [LARGE SCALE GENOMIC DNA]</scope>
    <source>
        <strain evidence="2">cv. AL8/78</strain>
    </source>
</reference>
<dbReference type="Gene3D" id="3.40.50.1110">
    <property type="entry name" value="SGNH hydrolase"/>
    <property type="match status" value="1"/>
</dbReference>
<sequence>MLLDLIFSPKLINKEMIFLCCWVLQQLVKEGGRYVVVPGQPPMGCIPIVLTLYASPNKKHYDPGPGA</sequence>